<dbReference type="OrthoDB" id="67688at2759"/>
<dbReference type="SUPFAM" id="SSF48371">
    <property type="entry name" value="ARM repeat"/>
    <property type="match status" value="1"/>
</dbReference>
<keyword evidence="1" id="KW-0418">Kinase</keyword>
<dbReference type="EMBL" id="LRGB01005614">
    <property type="protein sequence ID" value="KZS01986.1"/>
    <property type="molecule type" value="Genomic_DNA"/>
</dbReference>
<gene>
    <name evidence="1" type="ORF">APZ42_001149</name>
</gene>
<evidence type="ECO:0000313" key="1">
    <source>
        <dbReference type="EMBL" id="KZS01986.1"/>
    </source>
</evidence>
<dbReference type="Gene3D" id="2.60.40.150">
    <property type="entry name" value="C2 domain"/>
    <property type="match status" value="1"/>
</dbReference>
<accession>A0A164J581</accession>
<keyword evidence="2" id="KW-1185">Reference proteome</keyword>
<dbReference type="InterPro" id="IPR042236">
    <property type="entry name" value="PI3K_accessory_sf"/>
</dbReference>
<dbReference type="InterPro" id="IPR035892">
    <property type="entry name" value="C2_domain_sf"/>
</dbReference>
<dbReference type="Proteomes" id="UP000076858">
    <property type="component" value="Unassembled WGS sequence"/>
</dbReference>
<reference evidence="1 2" key="1">
    <citation type="submission" date="2016-03" db="EMBL/GenBank/DDBJ databases">
        <title>EvidentialGene: Evidence-directed Construction of Genes on Genomes.</title>
        <authorList>
            <person name="Gilbert D.G."/>
            <person name="Choi J.-H."/>
            <person name="Mockaitis K."/>
            <person name="Colbourne J."/>
            <person name="Pfrender M."/>
        </authorList>
    </citation>
    <scope>NUCLEOTIDE SEQUENCE [LARGE SCALE GENOMIC DNA]</scope>
    <source>
        <strain evidence="1 2">Xinb3</strain>
        <tissue evidence="1">Complete organism</tissue>
    </source>
</reference>
<dbReference type="AlphaFoldDB" id="A0A164J581"/>
<protein>
    <submittedName>
        <fullName evidence="1">Phosphatidylinositol-4-phosphate 3-kinase C2 domain-containing subunit beta</fullName>
    </submittedName>
</protein>
<dbReference type="STRING" id="35525.A0A164J581"/>
<comment type="caution">
    <text evidence="1">The sequence shown here is derived from an EMBL/GenBank/DDBJ whole genome shotgun (WGS) entry which is preliminary data.</text>
</comment>
<name>A0A164J581_9CRUS</name>
<dbReference type="InterPro" id="IPR016024">
    <property type="entry name" value="ARM-type_fold"/>
</dbReference>
<dbReference type="Gene3D" id="1.25.40.70">
    <property type="entry name" value="Phosphatidylinositol 3-kinase, accessory domain (PIK)"/>
    <property type="match status" value="1"/>
</dbReference>
<dbReference type="GO" id="GO:0016301">
    <property type="term" value="F:kinase activity"/>
    <property type="evidence" value="ECO:0007669"/>
    <property type="project" value="UniProtKB-KW"/>
</dbReference>
<keyword evidence="1" id="KW-0808">Transferase</keyword>
<proteinExistence type="predicted"/>
<organism evidence="1 2">
    <name type="scientific">Daphnia magna</name>
    <dbReference type="NCBI Taxonomy" id="35525"/>
    <lineage>
        <taxon>Eukaryota</taxon>
        <taxon>Metazoa</taxon>
        <taxon>Ecdysozoa</taxon>
        <taxon>Arthropoda</taxon>
        <taxon>Crustacea</taxon>
        <taxon>Branchiopoda</taxon>
        <taxon>Diplostraca</taxon>
        <taxon>Cladocera</taxon>
        <taxon>Anomopoda</taxon>
        <taxon>Daphniidae</taxon>
        <taxon>Daphnia</taxon>
    </lineage>
</organism>
<sequence>MVFGTASSRSAAFFPNRIVFDEVISSSSVAICTLPRASRLALTAYGRRKVAEDVIITLGSRLLPLWPPASDKRSGYVPTAGRHPSGHSTPLLIIEMTDLDEADIHFPLVEPTVIPSGELRNFSALDDNTQRSLMHIIQSGSFAKMDLYQRELLWEKRHYLTDEPATLTKVLQVAHHKTTASFCMRDRAAKWAGL</sequence>
<evidence type="ECO:0000313" key="2">
    <source>
        <dbReference type="Proteomes" id="UP000076858"/>
    </source>
</evidence>